<organism evidence="10 11">
    <name type="scientific">Cylindrotheca closterium</name>
    <dbReference type="NCBI Taxonomy" id="2856"/>
    <lineage>
        <taxon>Eukaryota</taxon>
        <taxon>Sar</taxon>
        <taxon>Stramenopiles</taxon>
        <taxon>Ochrophyta</taxon>
        <taxon>Bacillariophyta</taxon>
        <taxon>Bacillariophyceae</taxon>
        <taxon>Bacillariophycidae</taxon>
        <taxon>Bacillariales</taxon>
        <taxon>Bacillariaceae</taxon>
        <taxon>Cylindrotheca</taxon>
    </lineage>
</organism>
<dbReference type="PANTHER" id="PTHR12677:SF59">
    <property type="entry name" value="GOLGI APPARATUS MEMBRANE PROTEIN TVP38-RELATED"/>
    <property type="match status" value="1"/>
</dbReference>
<feature type="region of interest" description="Disordered" evidence="6">
    <location>
        <begin position="76"/>
        <end position="107"/>
    </location>
</feature>
<dbReference type="Pfam" id="PF09335">
    <property type="entry name" value="VTT_dom"/>
    <property type="match status" value="1"/>
</dbReference>
<evidence type="ECO:0000256" key="6">
    <source>
        <dbReference type="SAM" id="MobiDB-lite"/>
    </source>
</evidence>
<evidence type="ECO:0000313" key="10">
    <source>
        <dbReference type="EMBL" id="CAJ1944375.1"/>
    </source>
</evidence>
<keyword evidence="11" id="KW-1185">Reference proteome</keyword>
<evidence type="ECO:0000256" key="5">
    <source>
        <dbReference type="ARBA" id="ARBA00023136"/>
    </source>
</evidence>
<dbReference type="EMBL" id="CAKOGP040001224">
    <property type="protein sequence ID" value="CAJ1944375.1"/>
    <property type="molecule type" value="Genomic_DNA"/>
</dbReference>
<dbReference type="InterPro" id="IPR015414">
    <property type="entry name" value="TMEM64"/>
</dbReference>
<evidence type="ECO:0000256" key="2">
    <source>
        <dbReference type="ARBA" id="ARBA00022475"/>
    </source>
</evidence>
<accession>A0AAD2FJX6</accession>
<feature type="transmembrane region" description="Helical" evidence="7">
    <location>
        <begin position="272"/>
        <end position="293"/>
    </location>
</feature>
<dbReference type="Proteomes" id="UP001295423">
    <property type="component" value="Unassembled WGS sequence"/>
</dbReference>
<feature type="signal peptide" evidence="8">
    <location>
        <begin position="1"/>
        <end position="30"/>
    </location>
</feature>
<keyword evidence="2" id="KW-1003">Cell membrane</keyword>
<feature type="chain" id="PRO_5042148095" description="VTT domain-containing protein" evidence="8">
    <location>
        <begin position="31"/>
        <end position="358"/>
    </location>
</feature>
<dbReference type="GO" id="GO:0005886">
    <property type="term" value="C:plasma membrane"/>
    <property type="evidence" value="ECO:0007669"/>
    <property type="project" value="UniProtKB-SubCell"/>
</dbReference>
<protein>
    <recommendedName>
        <fullName evidence="9">VTT domain-containing protein</fullName>
    </recommendedName>
</protein>
<comment type="caution">
    <text evidence="10">The sequence shown here is derived from an EMBL/GenBank/DDBJ whole genome shotgun (WGS) entry which is preliminary data.</text>
</comment>
<evidence type="ECO:0000256" key="3">
    <source>
        <dbReference type="ARBA" id="ARBA00022692"/>
    </source>
</evidence>
<feature type="domain" description="VTT" evidence="9">
    <location>
        <begin position="184"/>
        <end position="294"/>
    </location>
</feature>
<name>A0AAD2FJX6_9STRA</name>
<keyword evidence="4 7" id="KW-1133">Transmembrane helix</keyword>
<evidence type="ECO:0000256" key="7">
    <source>
        <dbReference type="SAM" id="Phobius"/>
    </source>
</evidence>
<keyword evidence="5 7" id="KW-0472">Membrane</keyword>
<feature type="transmembrane region" description="Helical" evidence="7">
    <location>
        <begin position="313"/>
        <end position="335"/>
    </location>
</feature>
<reference evidence="10" key="1">
    <citation type="submission" date="2023-08" db="EMBL/GenBank/DDBJ databases">
        <authorList>
            <person name="Audoor S."/>
            <person name="Bilcke G."/>
        </authorList>
    </citation>
    <scope>NUCLEOTIDE SEQUENCE</scope>
</reference>
<evidence type="ECO:0000313" key="11">
    <source>
        <dbReference type="Proteomes" id="UP001295423"/>
    </source>
</evidence>
<evidence type="ECO:0000256" key="1">
    <source>
        <dbReference type="ARBA" id="ARBA00004651"/>
    </source>
</evidence>
<dbReference type="PANTHER" id="PTHR12677">
    <property type="entry name" value="GOLGI APPARATUS MEMBRANE PROTEIN TVP38-RELATED"/>
    <property type="match status" value="1"/>
</dbReference>
<evidence type="ECO:0000256" key="4">
    <source>
        <dbReference type="ARBA" id="ARBA00022989"/>
    </source>
</evidence>
<proteinExistence type="predicted"/>
<keyword evidence="3 7" id="KW-0812">Transmembrane</keyword>
<dbReference type="InterPro" id="IPR032816">
    <property type="entry name" value="VTT_dom"/>
</dbReference>
<dbReference type="AlphaFoldDB" id="A0AAD2FJX6"/>
<comment type="subcellular location">
    <subcellularLocation>
        <location evidence="1">Cell membrane</location>
        <topology evidence="1">Multi-pass membrane protein</topology>
    </subcellularLocation>
</comment>
<evidence type="ECO:0000259" key="9">
    <source>
        <dbReference type="Pfam" id="PF09335"/>
    </source>
</evidence>
<keyword evidence="8" id="KW-0732">Signal</keyword>
<gene>
    <name evidence="10" type="ORF">CYCCA115_LOCUS8856</name>
</gene>
<evidence type="ECO:0000256" key="8">
    <source>
        <dbReference type="SAM" id="SignalP"/>
    </source>
</evidence>
<sequence length="358" mass="38746">MRTTRTSRLQTLSMLCMLVVTILTSSAVSALHRPSRELPASVMGWRDEEDSTRIPLKSFSDSSSFVTAKKAATDAAPCPRTSPLQVVSRGGGGGGGDVKKNVPAPARNNPKKTTVLVTTTVVACLLWKFREPLGAIFSKDKIQSKTLEILGKLDSLPKLQSYASYVGGMALWELFGLSTIPVETAAGMVFGWNGILLSGSGKLLGAIVAFLLGRYGALAHWIQSKLSSNSFLQDASHSTEDSPLKVAFLMKMSSFPETIKNYGSALLSPIKLWMFVVATFFHGVTFSALWTYLGVDTAARLENTELPADGKLQFLLAAALFNGIVISPLSMAYWVKMMQKSKQQAAAFSSSFQKTKKR</sequence>